<organism evidence="2 3">
    <name type="scientific">Ascosphaera apis ARSEF 7405</name>
    <dbReference type="NCBI Taxonomy" id="392613"/>
    <lineage>
        <taxon>Eukaryota</taxon>
        <taxon>Fungi</taxon>
        <taxon>Dikarya</taxon>
        <taxon>Ascomycota</taxon>
        <taxon>Pezizomycotina</taxon>
        <taxon>Eurotiomycetes</taxon>
        <taxon>Eurotiomycetidae</taxon>
        <taxon>Onygenales</taxon>
        <taxon>Ascosphaeraceae</taxon>
        <taxon>Ascosphaera</taxon>
    </lineage>
</organism>
<evidence type="ECO:0000256" key="1">
    <source>
        <dbReference type="SAM" id="SignalP"/>
    </source>
</evidence>
<protein>
    <submittedName>
        <fullName evidence="2">Uncharacterized protein</fullName>
    </submittedName>
</protein>
<gene>
    <name evidence="2" type="ORF">AAP_05313</name>
</gene>
<evidence type="ECO:0000313" key="3">
    <source>
        <dbReference type="Proteomes" id="UP000242877"/>
    </source>
</evidence>
<accession>A0A167VPS2</accession>
<keyword evidence="1" id="KW-0732">Signal</keyword>
<name>A0A167VPS2_9EURO</name>
<sequence length="61" mass="6707">MVSCSSFKASAAPLLTSLLLLSGLQLVPAKIDFITERPHMKTDYSDVNTDAVGEKYFREAE</sequence>
<dbReference type="Proteomes" id="UP000242877">
    <property type="component" value="Unassembled WGS sequence"/>
</dbReference>
<feature type="chain" id="PRO_5007893535" evidence="1">
    <location>
        <begin position="30"/>
        <end position="61"/>
    </location>
</feature>
<dbReference type="VEuPathDB" id="FungiDB:AAP_05313"/>
<reference evidence="2 3" key="1">
    <citation type="journal article" date="2016" name="Genome Biol. Evol.">
        <title>Divergent and convergent evolution of fungal pathogenicity.</title>
        <authorList>
            <person name="Shang Y."/>
            <person name="Xiao G."/>
            <person name="Zheng P."/>
            <person name="Cen K."/>
            <person name="Zhan S."/>
            <person name="Wang C."/>
        </authorList>
    </citation>
    <scope>NUCLEOTIDE SEQUENCE [LARGE SCALE GENOMIC DNA]</scope>
    <source>
        <strain evidence="2 3">ARSEF 7405</strain>
    </source>
</reference>
<dbReference type="AlphaFoldDB" id="A0A167VPS2"/>
<keyword evidence="3" id="KW-1185">Reference proteome</keyword>
<proteinExistence type="predicted"/>
<comment type="caution">
    <text evidence="2">The sequence shown here is derived from an EMBL/GenBank/DDBJ whole genome shotgun (WGS) entry which is preliminary data.</text>
</comment>
<feature type="signal peptide" evidence="1">
    <location>
        <begin position="1"/>
        <end position="29"/>
    </location>
</feature>
<evidence type="ECO:0000313" key="2">
    <source>
        <dbReference type="EMBL" id="KZZ87829.1"/>
    </source>
</evidence>
<dbReference type="OrthoDB" id="10468293at2759"/>
<dbReference type="EMBL" id="AZGZ01000030">
    <property type="protein sequence ID" value="KZZ87829.1"/>
    <property type="molecule type" value="Genomic_DNA"/>
</dbReference>